<dbReference type="CDD" id="cd01335">
    <property type="entry name" value="Radical_SAM"/>
    <property type="match status" value="1"/>
</dbReference>
<dbReference type="SMART" id="SM00729">
    <property type="entry name" value="Elp3"/>
    <property type="match status" value="1"/>
</dbReference>
<gene>
    <name evidence="8" type="ORF">HKBW3S42_01232</name>
</gene>
<dbReference type="GO" id="GO:0046872">
    <property type="term" value="F:metal ion binding"/>
    <property type="evidence" value="ECO:0007669"/>
    <property type="project" value="UniProtKB-KW"/>
</dbReference>
<evidence type="ECO:0000313" key="9">
    <source>
        <dbReference type="Proteomes" id="UP000568877"/>
    </source>
</evidence>
<sequence>MLEGWGFYSEGLASISAVLKQNKHNVSLLHLIKDISKEEFLLKIEKEKPDLIGFSFATTTFYRLSNYVKWIKMKFNIPIICGGYHPTLAPEEVLNIKEVDMVCIGEGEYPMLELCNKIEKKENYEYIDSLYVKTKDGIIKNKIRPLIENLDTLPFPDFGLFNFNNLIASKINTATIMISRGCLYNCSYCANHATRKLYPNSNKYTRTRSPENAIEYIKILLQHCGNEKITIKYIGFLDNNLSWPKEWSIKFLNLYLQEIHLPFSCNLRADTIDKELCGLLKKAGCFRVHIGVESGNKEIRFSILKRSMPDNVIKKAFDLFKNAKISSLAYNMVGLPYETPKAALDTIKLNALIKPTRSLAAIFCPFPRTEAYNISLNAGFIKEPVDYSKEIVLKNKSFSEDQIYFFSLYFRFITQLYKIIFVFPGFIKIQAEKFFDSFFCWDKIPYKFLNKIMRFYKRSKDSLKNKIRNKNPKLYLFLRNSFLTKFKKLST</sequence>
<evidence type="ECO:0000256" key="1">
    <source>
        <dbReference type="ARBA" id="ARBA00001966"/>
    </source>
</evidence>
<evidence type="ECO:0000256" key="5">
    <source>
        <dbReference type="ARBA" id="ARBA00023014"/>
    </source>
</evidence>
<dbReference type="InterPro" id="IPR034466">
    <property type="entry name" value="Methyltransferase_Class_B"/>
</dbReference>
<dbReference type="Pfam" id="PF02310">
    <property type="entry name" value="B12-binding"/>
    <property type="match status" value="1"/>
</dbReference>
<dbReference type="SFLD" id="SFLDG01123">
    <property type="entry name" value="methyltransferase_(Class_B)"/>
    <property type="match status" value="1"/>
</dbReference>
<dbReference type="SFLD" id="SFLDS00029">
    <property type="entry name" value="Radical_SAM"/>
    <property type="match status" value="1"/>
</dbReference>
<dbReference type="Gene3D" id="3.80.30.20">
    <property type="entry name" value="tm_1862 like domain"/>
    <property type="match status" value="1"/>
</dbReference>
<dbReference type="InterPro" id="IPR006158">
    <property type="entry name" value="Cobalamin-bd"/>
</dbReference>
<dbReference type="InterPro" id="IPR058240">
    <property type="entry name" value="rSAM_sf"/>
</dbReference>
<dbReference type="GO" id="GO:0031419">
    <property type="term" value="F:cobalamin binding"/>
    <property type="evidence" value="ECO:0007669"/>
    <property type="project" value="InterPro"/>
</dbReference>
<evidence type="ECO:0000259" key="7">
    <source>
        <dbReference type="PROSITE" id="PS51918"/>
    </source>
</evidence>
<dbReference type="InterPro" id="IPR023404">
    <property type="entry name" value="rSAM_horseshoe"/>
</dbReference>
<dbReference type="InterPro" id="IPR036724">
    <property type="entry name" value="Cobalamin-bd_sf"/>
</dbReference>
<keyword evidence="2" id="KW-0949">S-adenosyl-L-methionine</keyword>
<dbReference type="GO" id="GO:0003824">
    <property type="term" value="F:catalytic activity"/>
    <property type="evidence" value="ECO:0007669"/>
    <property type="project" value="InterPro"/>
</dbReference>
<feature type="domain" description="B12-binding" evidence="6">
    <location>
        <begin position="1"/>
        <end position="125"/>
    </location>
</feature>
<evidence type="ECO:0000313" key="8">
    <source>
        <dbReference type="EMBL" id="GFP32923.1"/>
    </source>
</evidence>
<evidence type="ECO:0000256" key="3">
    <source>
        <dbReference type="ARBA" id="ARBA00022723"/>
    </source>
</evidence>
<reference evidence="8 9" key="1">
    <citation type="journal article" date="2020" name="Front. Microbiol.">
        <title>Single-cell genomics of novel Actinobacteria with the Wood-Ljungdahl pathway discovered in a serpentinizing system.</title>
        <authorList>
            <person name="Merino N."/>
            <person name="Kawai M."/>
            <person name="Boyd E.S."/>
            <person name="Colman D.R."/>
            <person name="McGlynn S.E."/>
            <person name="Nealson K.H."/>
            <person name="Kurokawa K."/>
            <person name="Hongoh Y."/>
        </authorList>
    </citation>
    <scope>NUCLEOTIDE SEQUENCE [LARGE SCALE GENOMIC DNA]</scope>
    <source>
        <strain evidence="8 9">S42</strain>
    </source>
</reference>
<dbReference type="AlphaFoldDB" id="A0A6V8PKY4"/>
<proteinExistence type="predicted"/>
<dbReference type="InterPro" id="IPR006638">
    <property type="entry name" value="Elp3/MiaA/NifB-like_rSAM"/>
</dbReference>
<dbReference type="PROSITE" id="PS51332">
    <property type="entry name" value="B12_BINDING"/>
    <property type="match status" value="1"/>
</dbReference>
<dbReference type="SFLD" id="SFLDG01082">
    <property type="entry name" value="B12-binding_domain_containing"/>
    <property type="match status" value="1"/>
</dbReference>
<dbReference type="Proteomes" id="UP000568877">
    <property type="component" value="Unassembled WGS sequence"/>
</dbReference>
<protein>
    <submittedName>
        <fullName evidence="8">Uncharacterized protein</fullName>
    </submittedName>
</protein>
<keyword evidence="3" id="KW-0479">Metal-binding</keyword>
<evidence type="ECO:0000256" key="4">
    <source>
        <dbReference type="ARBA" id="ARBA00023004"/>
    </source>
</evidence>
<dbReference type="InterPro" id="IPR007197">
    <property type="entry name" value="rSAM"/>
</dbReference>
<dbReference type="CDD" id="cd02068">
    <property type="entry name" value="radical_SAM_B12_BD"/>
    <property type="match status" value="1"/>
</dbReference>
<dbReference type="InterPro" id="IPR051198">
    <property type="entry name" value="BchE-like"/>
</dbReference>
<dbReference type="PANTHER" id="PTHR43409">
    <property type="entry name" value="ANAEROBIC MAGNESIUM-PROTOPORPHYRIN IX MONOMETHYL ESTER CYCLASE-RELATED"/>
    <property type="match status" value="1"/>
</dbReference>
<dbReference type="SUPFAM" id="SSF52242">
    <property type="entry name" value="Cobalamin (vitamin B12)-binding domain"/>
    <property type="match status" value="1"/>
</dbReference>
<keyword evidence="4" id="KW-0408">Iron</keyword>
<comment type="cofactor">
    <cofactor evidence="1">
        <name>[4Fe-4S] cluster</name>
        <dbReference type="ChEBI" id="CHEBI:49883"/>
    </cofactor>
</comment>
<evidence type="ECO:0000256" key="2">
    <source>
        <dbReference type="ARBA" id="ARBA00022691"/>
    </source>
</evidence>
<dbReference type="Pfam" id="PF04055">
    <property type="entry name" value="Radical_SAM"/>
    <property type="match status" value="1"/>
</dbReference>
<dbReference type="GO" id="GO:0051539">
    <property type="term" value="F:4 iron, 4 sulfur cluster binding"/>
    <property type="evidence" value="ECO:0007669"/>
    <property type="project" value="UniProtKB-KW"/>
</dbReference>
<dbReference type="EMBL" id="BLSA01000199">
    <property type="protein sequence ID" value="GFP32923.1"/>
    <property type="molecule type" value="Genomic_DNA"/>
</dbReference>
<name>A0A6V8PKY4_9ACTN</name>
<comment type="caution">
    <text evidence="8">The sequence shown here is derived from an EMBL/GenBank/DDBJ whole genome shotgun (WGS) entry which is preliminary data.</text>
</comment>
<organism evidence="8 9">
    <name type="scientific">Candidatus Hakubella thermalkaliphila</name>
    <dbReference type="NCBI Taxonomy" id="2754717"/>
    <lineage>
        <taxon>Bacteria</taxon>
        <taxon>Bacillati</taxon>
        <taxon>Actinomycetota</taxon>
        <taxon>Actinomycetota incertae sedis</taxon>
        <taxon>Candidatus Hakubellales</taxon>
        <taxon>Candidatus Hakubellaceae</taxon>
        <taxon>Candidatus Hakubella</taxon>
    </lineage>
</organism>
<dbReference type="Gene3D" id="3.40.50.280">
    <property type="entry name" value="Cobalamin-binding domain"/>
    <property type="match status" value="1"/>
</dbReference>
<dbReference type="SUPFAM" id="SSF102114">
    <property type="entry name" value="Radical SAM enzymes"/>
    <property type="match status" value="1"/>
</dbReference>
<dbReference type="PROSITE" id="PS51918">
    <property type="entry name" value="RADICAL_SAM"/>
    <property type="match status" value="1"/>
</dbReference>
<evidence type="ECO:0000259" key="6">
    <source>
        <dbReference type="PROSITE" id="PS51332"/>
    </source>
</evidence>
<keyword evidence="5" id="KW-0411">Iron-sulfur</keyword>
<accession>A0A6V8PKY4</accession>
<feature type="domain" description="Radical SAM core" evidence="7">
    <location>
        <begin position="168"/>
        <end position="394"/>
    </location>
</feature>